<gene>
    <name evidence="1" type="ORF">L873DRAFT_1812888</name>
</gene>
<proteinExistence type="predicted"/>
<accession>A0A3N4JAZ2</accession>
<evidence type="ECO:0000313" key="2">
    <source>
        <dbReference type="Proteomes" id="UP000276215"/>
    </source>
</evidence>
<dbReference type="AlphaFoldDB" id="A0A3N4JAZ2"/>
<dbReference type="EMBL" id="ML120426">
    <property type="protein sequence ID" value="RPA95395.1"/>
    <property type="molecule type" value="Genomic_DNA"/>
</dbReference>
<evidence type="ECO:0000313" key="1">
    <source>
        <dbReference type="EMBL" id="RPA95395.1"/>
    </source>
</evidence>
<sequence>MSHANPAPASTSANLSTVEVHWVSVLDIEKYQLLLKWANKDYDVKKKSVMDLASRTLDDVNATPEELWDAISWRHVDLRRLENSRLDDCRLYETKLRDGRITDIFDQVVQLRLSQGRSVDQ</sequence>
<dbReference type="Proteomes" id="UP000276215">
    <property type="component" value="Unassembled WGS sequence"/>
</dbReference>
<organism evidence="1 2">
    <name type="scientific">Choiromyces venosus 120613-1</name>
    <dbReference type="NCBI Taxonomy" id="1336337"/>
    <lineage>
        <taxon>Eukaryota</taxon>
        <taxon>Fungi</taxon>
        <taxon>Dikarya</taxon>
        <taxon>Ascomycota</taxon>
        <taxon>Pezizomycotina</taxon>
        <taxon>Pezizomycetes</taxon>
        <taxon>Pezizales</taxon>
        <taxon>Tuberaceae</taxon>
        <taxon>Choiromyces</taxon>
    </lineage>
</organism>
<protein>
    <submittedName>
        <fullName evidence="1">Uncharacterized protein</fullName>
    </submittedName>
</protein>
<reference evidence="1 2" key="1">
    <citation type="journal article" date="2018" name="Nat. Ecol. Evol.">
        <title>Pezizomycetes genomes reveal the molecular basis of ectomycorrhizal truffle lifestyle.</title>
        <authorList>
            <person name="Murat C."/>
            <person name="Payen T."/>
            <person name="Noel B."/>
            <person name="Kuo A."/>
            <person name="Morin E."/>
            <person name="Chen J."/>
            <person name="Kohler A."/>
            <person name="Krizsan K."/>
            <person name="Balestrini R."/>
            <person name="Da Silva C."/>
            <person name="Montanini B."/>
            <person name="Hainaut M."/>
            <person name="Levati E."/>
            <person name="Barry K.W."/>
            <person name="Belfiori B."/>
            <person name="Cichocki N."/>
            <person name="Clum A."/>
            <person name="Dockter R.B."/>
            <person name="Fauchery L."/>
            <person name="Guy J."/>
            <person name="Iotti M."/>
            <person name="Le Tacon F."/>
            <person name="Lindquist E.A."/>
            <person name="Lipzen A."/>
            <person name="Malagnac F."/>
            <person name="Mello A."/>
            <person name="Molinier V."/>
            <person name="Miyauchi S."/>
            <person name="Poulain J."/>
            <person name="Riccioni C."/>
            <person name="Rubini A."/>
            <person name="Sitrit Y."/>
            <person name="Splivallo R."/>
            <person name="Traeger S."/>
            <person name="Wang M."/>
            <person name="Zifcakova L."/>
            <person name="Wipf D."/>
            <person name="Zambonelli A."/>
            <person name="Paolocci F."/>
            <person name="Nowrousian M."/>
            <person name="Ottonello S."/>
            <person name="Baldrian P."/>
            <person name="Spatafora J.W."/>
            <person name="Henrissat B."/>
            <person name="Nagy L.G."/>
            <person name="Aury J.M."/>
            <person name="Wincker P."/>
            <person name="Grigoriev I.V."/>
            <person name="Bonfante P."/>
            <person name="Martin F.M."/>
        </authorList>
    </citation>
    <scope>NUCLEOTIDE SEQUENCE [LARGE SCALE GENOMIC DNA]</scope>
    <source>
        <strain evidence="1 2">120613-1</strain>
    </source>
</reference>
<keyword evidence="2" id="KW-1185">Reference proteome</keyword>
<name>A0A3N4JAZ2_9PEZI</name>